<protein>
    <submittedName>
        <fullName evidence="1">Uncharacterized protein</fullName>
    </submittedName>
</protein>
<evidence type="ECO:0000313" key="1">
    <source>
        <dbReference type="EMBL" id="KXU36579.1"/>
    </source>
</evidence>
<reference evidence="2" key="1">
    <citation type="submission" date="2016-02" db="EMBL/GenBank/DDBJ databases">
        <authorList>
            <person name="Sanders J.G."/>
            <person name="Lin J.Y."/>
            <person name="Wertz J.T."/>
            <person name="Russell J.A."/>
            <person name="Moreau C.S."/>
            <person name="Powell S."/>
        </authorList>
    </citation>
    <scope>NUCLEOTIDE SEQUENCE [LARGE SCALE GENOMIC DNA]</scope>
    <source>
        <strain evidence="2">CAG34</strain>
    </source>
</reference>
<dbReference type="EMBL" id="LSZQ01000030">
    <property type="protein sequence ID" value="KXU36579.1"/>
    <property type="molecule type" value="Genomic_DNA"/>
</dbReference>
<keyword evidence="2" id="KW-1185">Reference proteome</keyword>
<proteinExistence type="predicted"/>
<comment type="caution">
    <text evidence="1">The sequence shown here is derived from an EMBL/GenBank/DDBJ whole genome shotgun (WGS) entry which is preliminary data.</text>
</comment>
<dbReference type="AlphaFoldDB" id="A0A139SPQ8"/>
<gene>
    <name evidence="1" type="ORF">AXK11_04325</name>
</gene>
<evidence type="ECO:0000313" key="2">
    <source>
        <dbReference type="Proteomes" id="UP000070058"/>
    </source>
</evidence>
<dbReference type="InterPro" id="IPR028082">
    <property type="entry name" value="Peripla_BP_I"/>
</dbReference>
<dbReference type="STRING" id="1548207.AXK11_04325"/>
<dbReference type="Proteomes" id="UP000070058">
    <property type="component" value="Unassembled WGS sequence"/>
</dbReference>
<accession>A0A139SPQ8</accession>
<dbReference type="SUPFAM" id="SSF53822">
    <property type="entry name" value="Periplasmic binding protein-like I"/>
    <property type="match status" value="1"/>
</dbReference>
<sequence>MSALVAYRKGVMAKRNTPTLAYVTNWATRWGWKETTAHPDFYIGAQAKAQEIGYKLEHFWLGEPKMTQKRLGEILYSRGINGVLLGSHGRERGDVLDFDWEKFSAVKIDYFPHRPSLHSVTNNQCDIVRLAMRKVIARGYRRIGLVMHRGWDYTVDHLWMAGYLCEQQVLRPRERIPAHLYPKPEPMNAWLAEGACELLVEGRSFAQWFEKYRPEVILSKSSFVLPVMKRLGLRVPSDVALVDLFLECADGATAGVEQNHKTVGAVAVEILAGQLQHGKYGVPANPKTTYVGGTWHEGASCPVKSCAEGG</sequence>
<organism evidence="1 2">
    <name type="scientific">Cephaloticoccus primus</name>
    <dbReference type="NCBI Taxonomy" id="1548207"/>
    <lineage>
        <taxon>Bacteria</taxon>
        <taxon>Pseudomonadati</taxon>
        <taxon>Verrucomicrobiota</taxon>
        <taxon>Opitutia</taxon>
        <taxon>Opitutales</taxon>
        <taxon>Opitutaceae</taxon>
        <taxon>Cephaloticoccus</taxon>
    </lineage>
</organism>
<name>A0A139SPQ8_9BACT</name>
<dbReference type="Gene3D" id="3.40.50.2300">
    <property type="match status" value="2"/>
</dbReference>